<reference evidence="2" key="1">
    <citation type="journal article" date="2014" name="Genome Announc.">
        <title>Draft Genome Sequence of the Yeast Pseudozyma antarctica Type Strain JCM10317, a Producer of the Glycolipid Biosurfactants, Mannosylerythritol Lipids.</title>
        <authorList>
            <person name="Saika A."/>
            <person name="Koike H."/>
            <person name="Hori T."/>
            <person name="Fukuoka T."/>
            <person name="Sato S."/>
            <person name="Habe H."/>
            <person name="Kitamoto D."/>
            <person name="Morita T."/>
        </authorList>
    </citation>
    <scope>NUCLEOTIDE SEQUENCE [LARGE SCALE GENOMIC DNA]</scope>
    <source>
        <strain evidence="2">JCM 10317</strain>
    </source>
</reference>
<name>A0A081CF85_PSEA2</name>
<accession>A0A081CF85</accession>
<gene>
    <name evidence="1" type="ORF">PAN0_008c3548</name>
</gene>
<evidence type="ECO:0000313" key="1">
    <source>
        <dbReference type="EMBL" id="GAK65331.1"/>
    </source>
</evidence>
<sequence length="429" mass="46288">MVGLSFLQKAAPCLLFFFSLYIADVRGAPLPAGSDEWHIGPSGEGSDLWQGGPSWYHAPSPQYHNPYPPMYHDPSTHYYQPNHGVMSPAFASDPHATMPWSPAPATPEHHAPVPWPAAPTTPEHHAPVPWSPAPTAPLDETDHAILGSLLDETHAPESGSSGSGAGGSGAGGSGAGGSGAGGSGSNVSVRPGLMSRLRSKLTGKAPAERQRPTRPAPVPATESFPILESAHPEHVVGEGHAWPGNGGHPLEPYQGLEPVQAPKGPQHLQSIPLTPPPLPQKLKGLKYLVNLSKDAQLRRKINIRLFDNKLKWINPEDLPVDMKRSQRAAALKPSRLAPYVEDTSGSDGEARQIRMVPQEIIQTHEYGKNHIVDFWSYPKTSGAASRPTVIKHIGTGILDPEDVGWVNRHLGFMSTLPEYSDYVFRRLRD</sequence>
<dbReference type="OrthoDB" id="10330154at2759"/>
<dbReference type="RefSeq" id="XP_014656535.1">
    <property type="nucleotide sequence ID" value="XM_014801049.1"/>
</dbReference>
<dbReference type="Proteomes" id="UP000053758">
    <property type="component" value="Unassembled WGS sequence"/>
</dbReference>
<dbReference type="EMBL" id="DF830075">
    <property type="protein sequence ID" value="GAK65331.1"/>
    <property type="molecule type" value="Genomic_DNA"/>
</dbReference>
<dbReference type="AlphaFoldDB" id="A0A081CF85"/>
<organism evidence="1 2">
    <name type="scientific">Pseudozyma antarctica</name>
    <name type="common">Yeast</name>
    <name type="synonym">Candida antarctica</name>
    <dbReference type="NCBI Taxonomy" id="84753"/>
    <lineage>
        <taxon>Eukaryota</taxon>
        <taxon>Fungi</taxon>
        <taxon>Dikarya</taxon>
        <taxon>Basidiomycota</taxon>
        <taxon>Ustilaginomycotina</taxon>
        <taxon>Ustilaginomycetes</taxon>
        <taxon>Ustilaginales</taxon>
        <taxon>Ustilaginaceae</taxon>
        <taxon>Moesziomyces</taxon>
    </lineage>
</organism>
<proteinExistence type="predicted"/>
<dbReference type="GeneID" id="26304289"/>
<keyword evidence="2" id="KW-1185">Reference proteome</keyword>
<evidence type="ECO:0000313" key="2">
    <source>
        <dbReference type="Proteomes" id="UP000053758"/>
    </source>
</evidence>
<protein>
    <submittedName>
        <fullName evidence="1">Uncharacterized protein</fullName>
    </submittedName>
</protein>
<dbReference type="HOGENOM" id="CLU_706212_0_0_1"/>